<evidence type="ECO:0000256" key="15">
    <source>
        <dbReference type="ARBA" id="ARBA00030592"/>
    </source>
</evidence>
<dbReference type="Gene3D" id="3.90.190.20">
    <property type="entry name" value="Mur ligase, C-terminal domain"/>
    <property type="match status" value="1"/>
</dbReference>
<evidence type="ECO:0000256" key="14">
    <source>
        <dbReference type="ARBA" id="ARBA00022909"/>
    </source>
</evidence>
<comment type="pathway">
    <text evidence="3">Cofactor biosynthesis; tetrahydrofolylpolyglutamate biosynthesis.</text>
</comment>
<dbReference type="InterPro" id="IPR036615">
    <property type="entry name" value="Mur_ligase_C_dom_sf"/>
</dbReference>
<evidence type="ECO:0000256" key="16">
    <source>
        <dbReference type="ARBA" id="ARBA00047493"/>
    </source>
</evidence>
<dbReference type="EMBL" id="QGGI01000004">
    <property type="protein sequence ID" value="PWJ95691.1"/>
    <property type="molecule type" value="Genomic_DNA"/>
</dbReference>
<evidence type="ECO:0000256" key="17">
    <source>
        <dbReference type="ARBA" id="ARBA00049161"/>
    </source>
</evidence>
<dbReference type="PIRSF" id="PIRSF001563">
    <property type="entry name" value="Folylpolyglu_synth"/>
    <property type="match status" value="1"/>
</dbReference>
<dbReference type="GO" id="GO:0008841">
    <property type="term" value="F:dihydrofolate synthase activity"/>
    <property type="evidence" value="ECO:0007669"/>
    <property type="project" value="UniProtKB-EC"/>
</dbReference>
<comment type="caution">
    <text evidence="21">The sequence shown here is derived from an EMBL/GenBank/DDBJ whole genome shotgun (WGS) entry which is preliminary data.</text>
</comment>
<dbReference type="PANTHER" id="PTHR11136">
    <property type="entry name" value="FOLYLPOLYGLUTAMATE SYNTHASE-RELATED"/>
    <property type="match status" value="1"/>
</dbReference>
<comment type="pathway">
    <text evidence="2">Cofactor biosynthesis; tetrahydrofolate biosynthesis; 7,8-dihydrofolate from 2-amino-4-hydroxy-6-hydroxymethyl-7,8-dihydropteridine diphosphate and 4-aminobenzoate: step 2/2.</text>
</comment>
<feature type="domain" description="Mur ligase central" evidence="20">
    <location>
        <begin position="46"/>
        <end position="274"/>
    </location>
</feature>
<dbReference type="Gene3D" id="3.40.1190.10">
    <property type="entry name" value="Mur-like, catalytic domain"/>
    <property type="match status" value="1"/>
</dbReference>
<dbReference type="SUPFAM" id="SSF53623">
    <property type="entry name" value="MurD-like peptide ligases, catalytic domain"/>
    <property type="match status" value="1"/>
</dbReference>
<comment type="catalytic activity">
    <reaction evidence="16">
        <text>(6S)-5,6,7,8-tetrahydrofolyl-(gamma-L-Glu)(n) + L-glutamate + ATP = (6S)-5,6,7,8-tetrahydrofolyl-(gamma-L-Glu)(n+1) + ADP + phosphate + H(+)</text>
        <dbReference type="Rhea" id="RHEA:10580"/>
        <dbReference type="Rhea" id="RHEA-COMP:14738"/>
        <dbReference type="Rhea" id="RHEA-COMP:14740"/>
        <dbReference type="ChEBI" id="CHEBI:15378"/>
        <dbReference type="ChEBI" id="CHEBI:29985"/>
        <dbReference type="ChEBI" id="CHEBI:30616"/>
        <dbReference type="ChEBI" id="CHEBI:43474"/>
        <dbReference type="ChEBI" id="CHEBI:141005"/>
        <dbReference type="ChEBI" id="CHEBI:456216"/>
        <dbReference type="EC" id="6.3.2.17"/>
    </reaction>
</comment>
<dbReference type="InterPro" id="IPR036565">
    <property type="entry name" value="Mur-like_cat_sf"/>
</dbReference>
<evidence type="ECO:0000259" key="20">
    <source>
        <dbReference type="Pfam" id="PF08245"/>
    </source>
</evidence>
<gene>
    <name evidence="21" type="ORF">C7380_104107</name>
</gene>
<dbReference type="SUPFAM" id="SSF53244">
    <property type="entry name" value="MurD-like peptide ligases, peptide-binding domain"/>
    <property type="match status" value="1"/>
</dbReference>
<evidence type="ECO:0000256" key="9">
    <source>
        <dbReference type="ARBA" id="ARBA00022598"/>
    </source>
</evidence>
<comment type="catalytic activity">
    <reaction evidence="17">
        <text>7,8-dihydropteroate + L-glutamate + ATP = 7,8-dihydrofolate + ADP + phosphate + H(+)</text>
        <dbReference type="Rhea" id="RHEA:23584"/>
        <dbReference type="ChEBI" id="CHEBI:15378"/>
        <dbReference type="ChEBI" id="CHEBI:17839"/>
        <dbReference type="ChEBI" id="CHEBI:29985"/>
        <dbReference type="ChEBI" id="CHEBI:30616"/>
        <dbReference type="ChEBI" id="CHEBI:43474"/>
        <dbReference type="ChEBI" id="CHEBI:57451"/>
        <dbReference type="ChEBI" id="CHEBI:456216"/>
        <dbReference type="EC" id="6.3.2.12"/>
    </reaction>
</comment>
<dbReference type="FunFam" id="3.40.1190.10:FF:000004">
    <property type="entry name" value="Dihydrofolate synthase/folylpolyglutamate synthase"/>
    <property type="match status" value="1"/>
</dbReference>
<dbReference type="GO" id="GO:0004326">
    <property type="term" value="F:tetrahydrofolylpolyglutamate synthase activity"/>
    <property type="evidence" value="ECO:0007669"/>
    <property type="project" value="UniProtKB-EC"/>
</dbReference>
<reference evidence="21 22" key="1">
    <citation type="submission" date="2018-05" db="EMBL/GenBank/DDBJ databases">
        <title>Genomic Encyclopedia of Type Strains, Phase IV (KMG-IV): sequencing the most valuable type-strain genomes for metagenomic binning, comparative biology and taxonomic classification.</title>
        <authorList>
            <person name="Goeker M."/>
        </authorList>
    </citation>
    <scope>NUCLEOTIDE SEQUENCE [LARGE SCALE GENOMIC DNA]</scope>
    <source>
        <strain evidence="21 22">DSM 24906</strain>
    </source>
</reference>
<evidence type="ECO:0000256" key="11">
    <source>
        <dbReference type="ARBA" id="ARBA00022741"/>
    </source>
</evidence>
<keyword evidence="12 18" id="KW-0067">ATP-binding</keyword>
<dbReference type="GO" id="GO:0046656">
    <property type="term" value="P:folic acid biosynthetic process"/>
    <property type="evidence" value="ECO:0007669"/>
    <property type="project" value="UniProtKB-KW"/>
</dbReference>
<evidence type="ECO:0000256" key="6">
    <source>
        <dbReference type="ARBA" id="ARBA00013023"/>
    </source>
</evidence>
<evidence type="ECO:0000313" key="22">
    <source>
        <dbReference type="Proteomes" id="UP000245921"/>
    </source>
</evidence>
<dbReference type="PANTHER" id="PTHR11136:SF0">
    <property type="entry name" value="DIHYDROFOLATE SYNTHETASE-RELATED"/>
    <property type="match status" value="1"/>
</dbReference>
<dbReference type="PROSITE" id="PS01012">
    <property type="entry name" value="FOLYLPOLYGLU_SYNT_2"/>
    <property type="match status" value="1"/>
</dbReference>
<keyword evidence="11 18" id="KW-0547">Nucleotide-binding</keyword>
<proteinExistence type="inferred from homology"/>
<keyword evidence="14" id="KW-0289">Folate biosynthesis</keyword>
<accession>A0AA45C7V2</accession>
<dbReference type="EC" id="6.3.2.17" evidence="7"/>
<evidence type="ECO:0000256" key="8">
    <source>
        <dbReference type="ARBA" id="ARBA00019357"/>
    </source>
</evidence>
<sequence length="435" mass="49684">MNFNELLELLYEKKAGNIKIKLGLERMKALIDRMDNPQFSYKVIHVAGTNGKGSITKAVSDMLISQGFKVGTFISPHLIKINERISVDNKLIEDDELLELYNQMSPILESLEHSDEDMSPSFFEIITAMALKYFKDKEVDVAVIEVGLGGRLDSTNVVKSDVSVISNIQKDHTKILGDTLEEIAFEKAGIIKEGNYVVIGDINGSPKEVIKKKAETVNAEYVFEINNNFKYQNPRYSMDWNMIDYYGLKLELKDLVFKANGAYQPHNVSVALATIESFFLKNNYKIDLEKLRESLKEFSWNGRFELIEYNGKKIILEGAHNIEGIKMLKKTLNLYTPFGNKVALVGILDDKDIEDMVKEIPSSFDKIIVTSIENNRSINPRRIQQEMQKYSSYPIDYVEDTSEAFKKLLNERADYYFVTGSLYLVGQIKSFLNCQ</sequence>
<feature type="domain" description="Mur ligase C-terminal" evidence="19">
    <location>
        <begin position="302"/>
        <end position="421"/>
    </location>
</feature>
<evidence type="ECO:0000256" key="2">
    <source>
        <dbReference type="ARBA" id="ARBA00004799"/>
    </source>
</evidence>
<evidence type="ECO:0000256" key="18">
    <source>
        <dbReference type="PIRNR" id="PIRNR001563"/>
    </source>
</evidence>
<organism evidence="21 22">
    <name type="scientific">Oceanotoga teriensis</name>
    <dbReference type="NCBI Taxonomy" id="515440"/>
    <lineage>
        <taxon>Bacteria</taxon>
        <taxon>Thermotogati</taxon>
        <taxon>Thermotogota</taxon>
        <taxon>Thermotogae</taxon>
        <taxon>Petrotogales</taxon>
        <taxon>Petrotogaceae</taxon>
        <taxon>Oceanotoga</taxon>
    </lineage>
</organism>
<evidence type="ECO:0000313" key="21">
    <source>
        <dbReference type="EMBL" id="PWJ95691.1"/>
    </source>
</evidence>
<evidence type="ECO:0000256" key="7">
    <source>
        <dbReference type="ARBA" id="ARBA00013025"/>
    </source>
</evidence>
<dbReference type="InterPro" id="IPR018109">
    <property type="entry name" value="Folylpolyglutamate_synth_CS"/>
</dbReference>
<evidence type="ECO:0000256" key="13">
    <source>
        <dbReference type="ARBA" id="ARBA00022842"/>
    </source>
</evidence>
<dbReference type="EC" id="6.3.2.12" evidence="6"/>
<dbReference type="AlphaFoldDB" id="A0AA45C7V2"/>
<keyword evidence="10" id="KW-0479">Metal-binding</keyword>
<evidence type="ECO:0000256" key="10">
    <source>
        <dbReference type="ARBA" id="ARBA00022723"/>
    </source>
</evidence>
<dbReference type="InterPro" id="IPR013221">
    <property type="entry name" value="Mur_ligase_cen"/>
</dbReference>
<comment type="cofactor">
    <cofactor evidence="1">
        <name>Mg(2+)</name>
        <dbReference type="ChEBI" id="CHEBI:18420"/>
    </cofactor>
</comment>
<evidence type="ECO:0000256" key="5">
    <source>
        <dbReference type="ARBA" id="ARBA00011245"/>
    </source>
</evidence>
<name>A0AA45C7V2_9BACT</name>
<keyword evidence="22" id="KW-1185">Reference proteome</keyword>
<evidence type="ECO:0000256" key="3">
    <source>
        <dbReference type="ARBA" id="ARBA00005150"/>
    </source>
</evidence>
<evidence type="ECO:0000259" key="19">
    <source>
        <dbReference type="Pfam" id="PF02875"/>
    </source>
</evidence>
<dbReference type="RefSeq" id="WP_109604222.1">
    <property type="nucleotide sequence ID" value="NZ_JAMHJO010000008.1"/>
</dbReference>
<evidence type="ECO:0000256" key="1">
    <source>
        <dbReference type="ARBA" id="ARBA00001946"/>
    </source>
</evidence>
<comment type="similarity">
    <text evidence="4 18">Belongs to the folylpolyglutamate synthase family.</text>
</comment>
<dbReference type="GO" id="GO:0005524">
    <property type="term" value="F:ATP binding"/>
    <property type="evidence" value="ECO:0007669"/>
    <property type="project" value="UniProtKB-KW"/>
</dbReference>
<evidence type="ECO:0000256" key="12">
    <source>
        <dbReference type="ARBA" id="ARBA00022840"/>
    </source>
</evidence>
<protein>
    <recommendedName>
        <fullName evidence="8">Dihydrofolate synthase/folylpolyglutamate synthase</fullName>
        <ecNumber evidence="6">6.3.2.12</ecNumber>
        <ecNumber evidence="7">6.3.2.17</ecNumber>
    </recommendedName>
    <alternativeName>
        <fullName evidence="15">Tetrahydrofolylpolyglutamate synthase</fullName>
    </alternativeName>
</protein>
<dbReference type="NCBIfam" id="TIGR01499">
    <property type="entry name" value="folC"/>
    <property type="match status" value="1"/>
</dbReference>
<comment type="subunit">
    <text evidence="5">Monomer.</text>
</comment>
<dbReference type="InterPro" id="IPR001645">
    <property type="entry name" value="Folylpolyglutamate_synth"/>
</dbReference>
<dbReference type="GO" id="GO:0046872">
    <property type="term" value="F:metal ion binding"/>
    <property type="evidence" value="ECO:0007669"/>
    <property type="project" value="UniProtKB-KW"/>
</dbReference>
<keyword evidence="13" id="KW-0460">Magnesium</keyword>
<dbReference type="Pfam" id="PF08245">
    <property type="entry name" value="Mur_ligase_M"/>
    <property type="match status" value="1"/>
</dbReference>
<dbReference type="InterPro" id="IPR004101">
    <property type="entry name" value="Mur_ligase_C"/>
</dbReference>
<evidence type="ECO:0000256" key="4">
    <source>
        <dbReference type="ARBA" id="ARBA00008276"/>
    </source>
</evidence>
<dbReference type="GO" id="GO:0005737">
    <property type="term" value="C:cytoplasm"/>
    <property type="evidence" value="ECO:0007669"/>
    <property type="project" value="TreeGrafter"/>
</dbReference>
<dbReference type="Pfam" id="PF02875">
    <property type="entry name" value="Mur_ligase_C"/>
    <property type="match status" value="1"/>
</dbReference>
<keyword evidence="9 18" id="KW-0436">Ligase</keyword>
<dbReference type="Proteomes" id="UP000245921">
    <property type="component" value="Unassembled WGS sequence"/>
</dbReference>